<evidence type="ECO:0000256" key="1">
    <source>
        <dbReference type="SAM" id="Phobius"/>
    </source>
</evidence>
<dbReference type="Proteomes" id="UP001321760">
    <property type="component" value="Unassembled WGS sequence"/>
</dbReference>
<reference evidence="2" key="1">
    <citation type="journal article" date="2023" name="Mol. Phylogenet. Evol.">
        <title>Genome-scale phylogeny and comparative genomics of the fungal order Sordariales.</title>
        <authorList>
            <person name="Hensen N."/>
            <person name="Bonometti L."/>
            <person name="Westerberg I."/>
            <person name="Brannstrom I.O."/>
            <person name="Guillou S."/>
            <person name="Cros-Aarteil S."/>
            <person name="Calhoun S."/>
            <person name="Haridas S."/>
            <person name="Kuo A."/>
            <person name="Mondo S."/>
            <person name="Pangilinan J."/>
            <person name="Riley R."/>
            <person name="LaButti K."/>
            <person name="Andreopoulos B."/>
            <person name="Lipzen A."/>
            <person name="Chen C."/>
            <person name="Yan M."/>
            <person name="Daum C."/>
            <person name="Ng V."/>
            <person name="Clum A."/>
            <person name="Steindorff A."/>
            <person name="Ohm R.A."/>
            <person name="Martin F."/>
            <person name="Silar P."/>
            <person name="Natvig D.O."/>
            <person name="Lalanne C."/>
            <person name="Gautier V."/>
            <person name="Ament-Velasquez S.L."/>
            <person name="Kruys A."/>
            <person name="Hutchinson M.I."/>
            <person name="Powell A.J."/>
            <person name="Barry K."/>
            <person name="Miller A.N."/>
            <person name="Grigoriev I.V."/>
            <person name="Debuchy R."/>
            <person name="Gladieux P."/>
            <person name="Hiltunen Thoren M."/>
            <person name="Johannesson H."/>
        </authorList>
    </citation>
    <scope>NUCLEOTIDE SEQUENCE</scope>
    <source>
        <strain evidence="2">PSN243</strain>
    </source>
</reference>
<accession>A0AAV9GR41</accession>
<dbReference type="AlphaFoldDB" id="A0AAV9GR41"/>
<protein>
    <submittedName>
        <fullName evidence="2">Uncharacterized protein</fullName>
    </submittedName>
</protein>
<gene>
    <name evidence="2" type="ORF">QBC34DRAFT_448132</name>
</gene>
<sequence length="369" mass="42851">MLDGATIAAILTGILALLGALATAWLSGLNEQRVEVRRNRKALARYSVPLLVASWDLAIWLYDMLEDDNYSPRHCEAWGSELNSQFTSYLFGQYFAGAHIIREMTQLFAHLRGGRAEQLKRLLWKIEDEFISMHYDGRESRELRWFKGDILAAQEAMAVKDEEGLRPMHWIEFQKNYDLGPENGMRLKKVFGRYEDECQRIVYRRFKYLYATEWKDHENPQSTEKMGESFGDDEKARKRLEEEEKQIAEERQADPNIVVVMPDHRLRRLQHLLADLVPLLPLDEKSNLKIDRPVRKCRMMVDKRVLTAGMSEGFQYRIPCDCDSFDCNPMGRDFVHRDLTASSGRGVVRREAISLPALSRPQPRRGRAG</sequence>
<reference evidence="2" key="2">
    <citation type="submission" date="2023-05" db="EMBL/GenBank/DDBJ databases">
        <authorList>
            <consortium name="Lawrence Berkeley National Laboratory"/>
            <person name="Steindorff A."/>
            <person name="Hensen N."/>
            <person name="Bonometti L."/>
            <person name="Westerberg I."/>
            <person name="Brannstrom I.O."/>
            <person name="Guillou S."/>
            <person name="Cros-Aarteil S."/>
            <person name="Calhoun S."/>
            <person name="Haridas S."/>
            <person name="Kuo A."/>
            <person name="Mondo S."/>
            <person name="Pangilinan J."/>
            <person name="Riley R."/>
            <person name="Labutti K."/>
            <person name="Andreopoulos B."/>
            <person name="Lipzen A."/>
            <person name="Chen C."/>
            <person name="Yanf M."/>
            <person name="Daum C."/>
            <person name="Ng V."/>
            <person name="Clum A."/>
            <person name="Ohm R."/>
            <person name="Martin F."/>
            <person name="Silar P."/>
            <person name="Natvig D."/>
            <person name="Lalanne C."/>
            <person name="Gautier V."/>
            <person name="Ament-Velasquez S.L."/>
            <person name="Kruys A."/>
            <person name="Hutchinson M.I."/>
            <person name="Powell A.J."/>
            <person name="Barry K."/>
            <person name="Miller A.N."/>
            <person name="Grigoriev I.V."/>
            <person name="Debuchy R."/>
            <person name="Gladieux P."/>
            <person name="Thoren M.H."/>
            <person name="Johannesson H."/>
        </authorList>
    </citation>
    <scope>NUCLEOTIDE SEQUENCE</scope>
    <source>
        <strain evidence="2">PSN243</strain>
    </source>
</reference>
<evidence type="ECO:0000313" key="2">
    <source>
        <dbReference type="EMBL" id="KAK4450402.1"/>
    </source>
</evidence>
<name>A0AAV9GR41_9PEZI</name>
<feature type="transmembrane region" description="Helical" evidence="1">
    <location>
        <begin position="6"/>
        <end position="30"/>
    </location>
</feature>
<keyword evidence="1" id="KW-1133">Transmembrane helix</keyword>
<dbReference type="EMBL" id="MU865932">
    <property type="protein sequence ID" value="KAK4450402.1"/>
    <property type="molecule type" value="Genomic_DNA"/>
</dbReference>
<feature type="transmembrane region" description="Helical" evidence="1">
    <location>
        <begin position="42"/>
        <end position="62"/>
    </location>
</feature>
<keyword evidence="1" id="KW-0812">Transmembrane</keyword>
<keyword evidence="1" id="KW-0472">Membrane</keyword>
<organism evidence="2 3">
    <name type="scientific">Podospora aff. communis PSN243</name>
    <dbReference type="NCBI Taxonomy" id="3040156"/>
    <lineage>
        <taxon>Eukaryota</taxon>
        <taxon>Fungi</taxon>
        <taxon>Dikarya</taxon>
        <taxon>Ascomycota</taxon>
        <taxon>Pezizomycotina</taxon>
        <taxon>Sordariomycetes</taxon>
        <taxon>Sordariomycetidae</taxon>
        <taxon>Sordariales</taxon>
        <taxon>Podosporaceae</taxon>
        <taxon>Podospora</taxon>
    </lineage>
</organism>
<keyword evidence="3" id="KW-1185">Reference proteome</keyword>
<comment type="caution">
    <text evidence="2">The sequence shown here is derived from an EMBL/GenBank/DDBJ whole genome shotgun (WGS) entry which is preliminary data.</text>
</comment>
<evidence type="ECO:0000313" key="3">
    <source>
        <dbReference type="Proteomes" id="UP001321760"/>
    </source>
</evidence>
<proteinExistence type="predicted"/>